<gene>
    <name evidence="2" type="ORF">RJ641_007256</name>
</gene>
<dbReference type="Proteomes" id="UP001370490">
    <property type="component" value="Unassembled WGS sequence"/>
</dbReference>
<reference evidence="2 3" key="1">
    <citation type="submission" date="2023-12" db="EMBL/GenBank/DDBJ databases">
        <title>A high-quality genome assembly for Dillenia turbinata (Dilleniales).</title>
        <authorList>
            <person name="Chanderbali A."/>
        </authorList>
    </citation>
    <scope>NUCLEOTIDE SEQUENCE [LARGE SCALE GENOMIC DNA]</scope>
    <source>
        <strain evidence="2">LSX21</strain>
        <tissue evidence="2">Leaf</tissue>
    </source>
</reference>
<dbReference type="PANTHER" id="PTHR47926">
    <property type="entry name" value="PENTATRICOPEPTIDE REPEAT-CONTAINING PROTEIN"/>
    <property type="match status" value="1"/>
</dbReference>
<dbReference type="EMBL" id="JBAMMX010000015">
    <property type="protein sequence ID" value="KAK6925537.1"/>
    <property type="molecule type" value="Genomic_DNA"/>
</dbReference>
<dbReference type="GO" id="GO:0003723">
    <property type="term" value="F:RNA binding"/>
    <property type="evidence" value="ECO:0007669"/>
    <property type="project" value="InterPro"/>
</dbReference>
<sequence length="144" mass="15990">MKMTGDGVDGSRDVFSSLLISADTTFSLPPLSCAPIPSLSTTSPSLLFSSPLLTSNFIVETFIPFDSDIHVQNLLIRFFGFCGFVEFALKMFKEMPHRDLVSWSSIISCLVNNGFAFQSLDTFWQMQVNGHIKLSPKQDLGSHF</sequence>
<organism evidence="2 3">
    <name type="scientific">Dillenia turbinata</name>
    <dbReference type="NCBI Taxonomy" id="194707"/>
    <lineage>
        <taxon>Eukaryota</taxon>
        <taxon>Viridiplantae</taxon>
        <taxon>Streptophyta</taxon>
        <taxon>Embryophyta</taxon>
        <taxon>Tracheophyta</taxon>
        <taxon>Spermatophyta</taxon>
        <taxon>Magnoliopsida</taxon>
        <taxon>eudicotyledons</taxon>
        <taxon>Gunneridae</taxon>
        <taxon>Pentapetalae</taxon>
        <taxon>Dilleniales</taxon>
        <taxon>Dilleniaceae</taxon>
        <taxon>Dillenia</taxon>
    </lineage>
</organism>
<evidence type="ECO:0000313" key="3">
    <source>
        <dbReference type="Proteomes" id="UP001370490"/>
    </source>
</evidence>
<dbReference type="Gene3D" id="1.25.40.10">
    <property type="entry name" value="Tetratricopeptide repeat domain"/>
    <property type="match status" value="1"/>
</dbReference>
<keyword evidence="1" id="KW-0677">Repeat</keyword>
<dbReference type="GO" id="GO:0009451">
    <property type="term" value="P:RNA modification"/>
    <property type="evidence" value="ECO:0007669"/>
    <property type="project" value="InterPro"/>
</dbReference>
<name>A0AAN8VA07_9MAGN</name>
<keyword evidence="3" id="KW-1185">Reference proteome</keyword>
<protein>
    <submittedName>
        <fullName evidence="2">Pentatricopeptide repeat</fullName>
    </submittedName>
</protein>
<dbReference type="InterPro" id="IPR002885">
    <property type="entry name" value="PPR_rpt"/>
</dbReference>
<dbReference type="InterPro" id="IPR046960">
    <property type="entry name" value="PPR_At4g14850-like_plant"/>
</dbReference>
<dbReference type="Pfam" id="PF01535">
    <property type="entry name" value="PPR"/>
    <property type="match status" value="2"/>
</dbReference>
<comment type="caution">
    <text evidence="2">The sequence shown here is derived from an EMBL/GenBank/DDBJ whole genome shotgun (WGS) entry which is preliminary data.</text>
</comment>
<accession>A0AAN8VA07</accession>
<dbReference type="InterPro" id="IPR011990">
    <property type="entry name" value="TPR-like_helical_dom_sf"/>
</dbReference>
<proteinExistence type="predicted"/>
<evidence type="ECO:0000256" key="1">
    <source>
        <dbReference type="ARBA" id="ARBA00022737"/>
    </source>
</evidence>
<evidence type="ECO:0000313" key="2">
    <source>
        <dbReference type="EMBL" id="KAK6925537.1"/>
    </source>
</evidence>
<dbReference type="AlphaFoldDB" id="A0AAN8VA07"/>